<dbReference type="Proteomes" id="UP000001194">
    <property type="component" value="Unassembled WGS sequence"/>
</dbReference>
<proteinExistence type="predicted"/>
<evidence type="ECO:0000256" key="1">
    <source>
        <dbReference type="SAM" id="MobiDB-lite"/>
    </source>
</evidence>
<dbReference type="EMBL" id="DS547091">
    <property type="protein sequence ID" value="EDR15518.1"/>
    <property type="molecule type" value="Genomic_DNA"/>
</dbReference>
<feature type="compositionally biased region" description="Low complexity" evidence="1">
    <location>
        <begin position="21"/>
        <end position="36"/>
    </location>
</feature>
<feature type="compositionally biased region" description="Basic and acidic residues" evidence="1">
    <location>
        <begin position="491"/>
        <end position="504"/>
    </location>
</feature>
<dbReference type="GeneID" id="6069054"/>
<feature type="region of interest" description="Disordered" evidence="1">
    <location>
        <begin position="345"/>
        <end position="392"/>
    </location>
</feature>
<organism evidence="3">
    <name type="scientific">Laccaria bicolor (strain S238N-H82 / ATCC MYA-4686)</name>
    <name type="common">Bicoloured deceiver</name>
    <name type="synonym">Laccaria laccata var. bicolor</name>
    <dbReference type="NCBI Taxonomy" id="486041"/>
    <lineage>
        <taxon>Eukaryota</taxon>
        <taxon>Fungi</taxon>
        <taxon>Dikarya</taxon>
        <taxon>Basidiomycota</taxon>
        <taxon>Agaricomycotina</taxon>
        <taxon>Agaricomycetes</taxon>
        <taxon>Agaricomycetidae</taxon>
        <taxon>Agaricales</taxon>
        <taxon>Agaricineae</taxon>
        <taxon>Hydnangiaceae</taxon>
        <taxon>Laccaria</taxon>
    </lineage>
</organism>
<dbReference type="HOGENOM" id="CLU_542958_0_0_1"/>
<feature type="compositionally biased region" description="Basic residues" evidence="1">
    <location>
        <begin position="106"/>
        <end position="118"/>
    </location>
</feature>
<dbReference type="KEGG" id="lbc:LACBIDRAFT_301979"/>
<feature type="compositionally biased region" description="Low complexity" evidence="1">
    <location>
        <begin position="376"/>
        <end position="392"/>
    </location>
</feature>
<accession>B0CQ99</accession>
<gene>
    <name evidence="2" type="ORF">LACBIDRAFT_301979</name>
</gene>
<sequence length="504" mass="55425">MPQIYNRIPTPPTVTERHRSSSVSSASSSSSSSSLSDTPRPTDVDDSIVLSDLVRTGEASRLRRRGAMRLDHGHHNALGSTYTAPRETSPAPWDSDDEPGVVTYPHRQRRFSSSRRRRHEEEESEVEEYRYTLVCGAEIQQSGEEDPCEPWTPSIFPILPATSSSTPKIPTRRKTNGCGAIIHLRAAPRPRVHMWAARTPASSCVVPLEAHYFDNTEEAAKFERSSCGCVKEGVGCAVCGNPLGTRYIPCRMAASGMYSPGHKHYTSSLQAPWPSDAQGFPLGPEGPRYWHPTPSSSKSAFQVHSFFSSAVTSYPEYNLPPKGASEVPSTISMQEPSTIYFDRHITSSPSSFESSSSTFRDRESSFPMRSQESGVQPTTSSSSTSFYQQTTPPTFYQQQILTAWDREREETRRPTPGAAAGRRRRETWNGFENENDQEQDTDVGVWGVWGGGMGSASMSAAGGGGWMGIDEEDLQWRGEGVGGGEEEEEGADKGEGGEGMWLER</sequence>
<dbReference type="InParanoid" id="B0CQ99"/>
<feature type="compositionally biased region" description="Basic and acidic residues" evidence="1">
    <location>
        <begin position="404"/>
        <end position="413"/>
    </location>
</feature>
<dbReference type="RefSeq" id="XP_001873726.1">
    <property type="nucleotide sequence ID" value="XM_001873691.1"/>
</dbReference>
<reference evidence="2 3" key="1">
    <citation type="journal article" date="2008" name="Nature">
        <title>The genome of Laccaria bicolor provides insights into mycorrhizal symbiosis.</title>
        <authorList>
            <person name="Martin F."/>
            <person name="Aerts A."/>
            <person name="Ahren D."/>
            <person name="Brun A."/>
            <person name="Danchin E.G.J."/>
            <person name="Duchaussoy F."/>
            <person name="Gibon J."/>
            <person name="Kohler A."/>
            <person name="Lindquist E."/>
            <person name="Pereda V."/>
            <person name="Salamov A."/>
            <person name="Shapiro H.J."/>
            <person name="Wuyts J."/>
            <person name="Blaudez D."/>
            <person name="Buee M."/>
            <person name="Brokstein P."/>
            <person name="Canbaeck B."/>
            <person name="Cohen D."/>
            <person name="Courty P.E."/>
            <person name="Coutinho P.M."/>
            <person name="Delaruelle C."/>
            <person name="Detter J.C."/>
            <person name="Deveau A."/>
            <person name="DiFazio S."/>
            <person name="Duplessis S."/>
            <person name="Fraissinet-Tachet L."/>
            <person name="Lucic E."/>
            <person name="Frey-Klett P."/>
            <person name="Fourrey C."/>
            <person name="Feussner I."/>
            <person name="Gay G."/>
            <person name="Grimwood J."/>
            <person name="Hoegger P.J."/>
            <person name="Jain P."/>
            <person name="Kilaru S."/>
            <person name="Labbe J."/>
            <person name="Lin Y.C."/>
            <person name="Legue V."/>
            <person name="Le Tacon F."/>
            <person name="Marmeisse R."/>
            <person name="Melayah D."/>
            <person name="Montanini B."/>
            <person name="Muratet M."/>
            <person name="Nehls U."/>
            <person name="Niculita-Hirzel H."/>
            <person name="Oudot-Le Secq M.P."/>
            <person name="Peter M."/>
            <person name="Quesneville H."/>
            <person name="Rajashekar B."/>
            <person name="Reich M."/>
            <person name="Rouhier N."/>
            <person name="Schmutz J."/>
            <person name="Yin T."/>
            <person name="Chalot M."/>
            <person name="Henrissat B."/>
            <person name="Kuees U."/>
            <person name="Lucas S."/>
            <person name="Van de Peer Y."/>
            <person name="Podila G.K."/>
            <person name="Polle A."/>
            <person name="Pukkila P.J."/>
            <person name="Richardson P.M."/>
            <person name="Rouze P."/>
            <person name="Sanders I.R."/>
            <person name="Stajich J.E."/>
            <person name="Tunlid A."/>
            <person name="Tuskan G."/>
            <person name="Grigoriev I.V."/>
        </authorList>
    </citation>
    <scope>NUCLEOTIDE SEQUENCE [LARGE SCALE GENOMIC DNA]</scope>
    <source>
        <strain evidence="3">S238N-H82 / ATCC MYA-4686</strain>
    </source>
</reference>
<feature type="compositionally biased region" description="Low complexity" evidence="1">
    <location>
        <begin position="346"/>
        <end position="358"/>
    </location>
</feature>
<dbReference type="OrthoDB" id="3270840at2759"/>
<evidence type="ECO:0000313" key="2">
    <source>
        <dbReference type="EMBL" id="EDR15518.1"/>
    </source>
</evidence>
<feature type="region of interest" description="Disordered" evidence="1">
    <location>
        <begin position="469"/>
        <end position="504"/>
    </location>
</feature>
<protein>
    <submittedName>
        <fullName evidence="2">Predicted protein</fullName>
    </submittedName>
</protein>
<feature type="region of interest" description="Disordered" evidence="1">
    <location>
        <begin position="1"/>
        <end position="124"/>
    </location>
</feature>
<feature type="region of interest" description="Disordered" evidence="1">
    <location>
        <begin position="404"/>
        <end position="443"/>
    </location>
</feature>
<dbReference type="AlphaFoldDB" id="B0CQ99"/>
<evidence type="ECO:0000313" key="3">
    <source>
        <dbReference type="Proteomes" id="UP000001194"/>
    </source>
</evidence>
<name>B0CQ99_LACBS</name>
<keyword evidence="3" id="KW-1185">Reference proteome</keyword>